<dbReference type="Gene3D" id="3.10.450.50">
    <property type="match status" value="1"/>
</dbReference>
<dbReference type="InterPro" id="IPR037401">
    <property type="entry name" value="SnoaL-like"/>
</dbReference>
<protein>
    <submittedName>
        <fullName evidence="2">Nuclear transport factor 2 family protein</fullName>
    </submittedName>
</protein>
<sequence>MKNVDRVQRYYDLVDAGEVDELVNLFAEEAVYHRPGYPPMVGRAALSEFYRTQRVIKFGAHTLSQVTAAESDVAVHGEFAGVLKDDSEVTVRFADFFALDADGFFTRRVTFFFAPSV</sequence>
<reference evidence="2 3" key="1">
    <citation type="journal article" date="2019" name="ACS Chem. Biol.">
        <title>Identification and Mobilization of a Cryptic Antibiotic Biosynthesis Gene Locus from a Human-Pathogenic Nocardia Isolate.</title>
        <authorList>
            <person name="Herisse M."/>
            <person name="Ishida K."/>
            <person name="Porter J.L."/>
            <person name="Howden B."/>
            <person name="Hertweck C."/>
            <person name="Stinear T.P."/>
            <person name="Pidot S.J."/>
        </authorList>
    </citation>
    <scope>NUCLEOTIDE SEQUENCE [LARGE SCALE GENOMIC DNA]</scope>
    <source>
        <strain evidence="2 3">AUSMDU00012715</strain>
    </source>
</reference>
<gene>
    <name evidence="2" type="ORF">F6W96_25765</name>
</gene>
<accession>A0A6G9Z6V1</accession>
<feature type="domain" description="SnoaL-like" evidence="1">
    <location>
        <begin position="7"/>
        <end position="106"/>
    </location>
</feature>
<dbReference type="RefSeq" id="WP_167488520.1">
    <property type="nucleotide sequence ID" value="NZ_CP046173.1"/>
</dbReference>
<dbReference type="InterPro" id="IPR032710">
    <property type="entry name" value="NTF2-like_dom_sf"/>
</dbReference>
<evidence type="ECO:0000313" key="3">
    <source>
        <dbReference type="Proteomes" id="UP000500953"/>
    </source>
</evidence>
<dbReference type="SUPFAM" id="SSF54427">
    <property type="entry name" value="NTF2-like"/>
    <property type="match status" value="1"/>
</dbReference>
<dbReference type="AlphaFoldDB" id="A0A6G9Z6V1"/>
<evidence type="ECO:0000259" key="1">
    <source>
        <dbReference type="Pfam" id="PF12680"/>
    </source>
</evidence>
<evidence type="ECO:0000313" key="2">
    <source>
        <dbReference type="EMBL" id="QIS21222.1"/>
    </source>
</evidence>
<proteinExistence type="predicted"/>
<name>A0A6G9Z6V1_9NOCA</name>
<organism evidence="2 3">
    <name type="scientific">Nocardia terpenica</name>
    <dbReference type="NCBI Taxonomy" id="455432"/>
    <lineage>
        <taxon>Bacteria</taxon>
        <taxon>Bacillati</taxon>
        <taxon>Actinomycetota</taxon>
        <taxon>Actinomycetes</taxon>
        <taxon>Mycobacteriales</taxon>
        <taxon>Nocardiaceae</taxon>
        <taxon>Nocardia</taxon>
    </lineage>
</organism>
<dbReference type="Pfam" id="PF12680">
    <property type="entry name" value="SnoaL_2"/>
    <property type="match status" value="1"/>
</dbReference>
<dbReference type="Proteomes" id="UP000500953">
    <property type="component" value="Chromosome"/>
</dbReference>
<dbReference type="EMBL" id="CP046173">
    <property type="protein sequence ID" value="QIS21222.1"/>
    <property type="molecule type" value="Genomic_DNA"/>
</dbReference>